<dbReference type="PANTHER" id="PTHR23509">
    <property type="entry name" value="PA-PL1 PHOSPHOLIPASE FAMILY"/>
    <property type="match status" value="1"/>
</dbReference>
<feature type="compositionally biased region" description="Polar residues" evidence="2">
    <location>
        <begin position="232"/>
        <end position="241"/>
    </location>
</feature>
<dbReference type="PANTHER" id="PTHR23509:SF10">
    <property type="entry name" value="LD21067P"/>
    <property type="match status" value="1"/>
</dbReference>
<feature type="region of interest" description="Disordered" evidence="2">
    <location>
        <begin position="161"/>
        <end position="434"/>
    </location>
</feature>
<organism evidence="5">
    <name type="scientific">Menopon gallinae</name>
    <name type="common">poultry shaft louse</name>
    <dbReference type="NCBI Taxonomy" id="328185"/>
    <lineage>
        <taxon>Eukaryota</taxon>
        <taxon>Metazoa</taxon>
        <taxon>Ecdysozoa</taxon>
        <taxon>Arthropoda</taxon>
        <taxon>Hexapoda</taxon>
        <taxon>Insecta</taxon>
        <taxon>Pterygota</taxon>
        <taxon>Neoptera</taxon>
        <taxon>Paraneoptera</taxon>
        <taxon>Psocodea</taxon>
        <taxon>Troctomorpha</taxon>
        <taxon>Phthiraptera</taxon>
        <taxon>Amblycera</taxon>
        <taxon>Menoponidae</taxon>
        <taxon>Menopon</taxon>
    </lineage>
</organism>
<dbReference type="EMBL" id="JARGDH010000004">
    <property type="protein sequence ID" value="KAL0269539.1"/>
    <property type="molecule type" value="Genomic_DNA"/>
</dbReference>
<dbReference type="SMART" id="SM01127">
    <property type="entry name" value="DDHD"/>
    <property type="match status" value="1"/>
</dbReference>
<feature type="compositionally biased region" description="Polar residues" evidence="2">
    <location>
        <begin position="294"/>
        <end position="317"/>
    </location>
</feature>
<feature type="domain" description="DDHD" evidence="4">
    <location>
        <begin position="878"/>
        <end position="1080"/>
    </location>
</feature>
<dbReference type="Pfam" id="PF23464">
    <property type="entry name" value="WWE_3"/>
    <property type="match status" value="1"/>
</dbReference>
<name>A0AAW2HIB2_9NEOP</name>
<dbReference type="Pfam" id="PF02825">
    <property type="entry name" value="WWE"/>
    <property type="match status" value="1"/>
</dbReference>
<evidence type="ECO:0000256" key="1">
    <source>
        <dbReference type="ARBA" id="ARBA00038464"/>
    </source>
</evidence>
<feature type="compositionally biased region" description="Polar residues" evidence="2">
    <location>
        <begin position="68"/>
        <end position="82"/>
    </location>
</feature>
<gene>
    <name evidence="5" type="ORF">PYX00_007241</name>
</gene>
<sequence length="1132" mass="124548">MWQSYEVGEPDKFVGQDAPGTDPAARLNDPLNISVEQKPDQGTQQQPAGYVRLFNAFFGGGKPEQQESRPASQEQQTSSPRSFSPYVHVPSFQTVTPALQVPSNSSAASGDAPNANAPYRSAIEVATDVAKHPEAVLDAAPPMTPYMPSGNFQSAYHSQTATYPPMFTPQDPNQGPPRPPSNQQPFPTQSDDLSKPPLSSPNAPPLFKGDSSKTYRLSHNKRPVYAPIPGLTLSSSTSAPFLQSAEPAQQDFYSKPSISQSAQAFPPSSSRPQATAASNQSFYANPSPFGFGQPPQTSVPSASSYFTPSPSITSKSEPVNMPVQPPPAASQPSVQPPPAASQPPVQPPPAASQPPVQPPPAASQPPVQPPPVSSQPPVQPSPVSAQASMFQPPVYNRKPAQPSPASNPPSVDPSPAPVLQSPGSGQPLPYSVEPEQPEKSLFAPISKENPISTSTVFNPIAVHPTGNLPSDLRPAGDKLPSPPIVPPSLNHLAHVGRTGIGYRPPYHHWFYKKETDSKEIWYPFSMTDSVTLEQTYQSGKLDENTVIQTDGGRYDVNIVKRVKSAAYWDEPPKEVRRCSWFYKNQNESRFRPYDENTAYNIEEEYKTCVTTNSWRKKINLSNGEFLIFYNQTNMAHFESHIMLPDGWDGDFSDGSQTLPTPVKMVKRGISDDFDIDDGESPRVDHLVFVVHGIGSVCDLKFRTIEEAVDVFRSTSHKLIKAHFNRSVKRGLVNRIEILPVSWHSHLHGENTGLDKKLESITLKSIPRLRNFTNDTLLDILFYTSPVYCEKIVQQVGREIRTIFDKFKSRNPGFNGGVSLVGHSLGSLILFDMLCHQRQPAPVLEPDSLKPESQLTRRMSGFVVGNEGSREGCIEYPQLPFQPIALFALGSPIGMFITVRGIESLGKDFCLPTCQRFFNIFHPFDPVAYRIEALVNPDMANKRPILIPHHKGRKRMHLELKETISRVGADLKQRLVDSIRSTWNTVYQLTAFGRADDGLEQEVDKVIEKIKTGSESVAACLAEQEQEQCDVGCLNQGRRIDYVLQEAPLESFNEYVSAIRSHLIYWDSEDTILMILKEIYNAEGVTQDYDVAGVECSASPTEAAPEPGWNVTENRAGALAPEGQAPAYGFINN</sequence>
<dbReference type="AlphaFoldDB" id="A0AAW2HIB2"/>
<accession>A0AAW2HIB2</accession>
<feature type="region of interest" description="Disordered" evidence="2">
    <location>
        <begin position="58"/>
        <end position="89"/>
    </location>
</feature>
<reference evidence="5" key="1">
    <citation type="journal article" date="2024" name="Gigascience">
        <title>Chromosome-level genome of the poultry shaft louse Menopon gallinae provides insight into the host-switching and adaptive evolution of parasitic lice.</title>
        <authorList>
            <person name="Xu Y."/>
            <person name="Ma L."/>
            <person name="Liu S."/>
            <person name="Liang Y."/>
            <person name="Liu Q."/>
            <person name="He Z."/>
            <person name="Tian L."/>
            <person name="Duan Y."/>
            <person name="Cai W."/>
            <person name="Li H."/>
            <person name="Song F."/>
        </authorList>
    </citation>
    <scope>NUCLEOTIDE SEQUENCE</scope>
    <source>
        <strain evidence="5">Cailab_2023a</strain>
    </source>
</reference>
<feature type="compositionally biased region" description="Pro residues" evidence="2">
    <location>
        <begin position="401"/>
        <end position="416"/>
    </location>
</feature>
<dbReference type="PROSITE" id="PS50918">
    <property type="entry name" value="WWE"/>
    <property type="match status" value="1"/>
</dbReference>
<evidence type="ECO:0000313" key="5">
    <source>
        <dbReference type="EMBL" id="KAL0269539.1"/>
    </source>
</evidence>
<dbReference type="InterPro" id="IPR029058">
    <property type="entry name" value="AB_hydrolase_fold"/>
</dbReference>
<evidence type="ECO:0000259" key="3">
    <source>
        <dbReference type="PROSITE" id="PS50918"/>
    </source>
</evidence>
<dbReference type="GO" id="GO:0030134">
    <property type="term" value="C:COPII-coated ER to Golgi transport vesicle"/>
    <property type="evidence" value="ECO:0007669"/>
    <property type="project" value="TreeGrafter"/>
</dbReference>
<proteinExistence type="inferred from homology"/>
<feature type="compositionally biased region" description="Polar residues" evidence="2">
    <location>
        <begin position="97"/>
        <end position="108"/>
    </location>
</feature>
<dbReference type="InterPro" id="IPR037197">
    <property type="entry name" value="WWE_dom_sf"/>
</dbReference>
<dbReference type="SUPFAM" id="SSF53474">
    <property type="entry name" value="alpha/beta-Hydrolases"/>
    <property type="match status" value="1"/>
</dbReference>
<dbReference type="GO" id="GO:0046872">
    <property type="term" value="F:metal ion binding"/>
    <property type="evidence" value="ECO:0007669"/>
    <property type="project" value="InterPro"/>
</dbReference>
<feature type="compositionally biased region" description="Low complexity" evidence="2">
    <location>
        <begin position="256"/>
        <end position="274"/>
    </location>
</feature>
<dbReference type="Pfam" id="PF02862">
    <property type="entry name" value="DDHD"/>
    <property type="match status" value="1"/>
</dbReference>
<dbReference type="InterPro" id="IPR004170">
    <property type="entry name" value="WWE_dom"/>
</dbReference>
<evidence type="ECO:0000259" key="4">
    <source>
        <dbReference type="PROSITE" id="PS51043"/>
    </source>
</evidence>
<feature type="domain" description="WWE" evidence="3">
    <location>
        <begin position="495"/>
        <end position="577"/>
    </location>
</feature>
<evidence type="ECO:0000256" key="2">
    <source>
        <dbReference type="SAM" id="MobiDB-lite"/>
    </source>
</evidence>
<dbReference type="InterPro" id="IPR058055">
    <property type="entry name" value="PA-PLA1"/>
</dbReference>
<dbReference type="PROSITE" id="PS51043">
    <property type="entry name" value="DDHD"/>
    <property type="match status" value="1"/>
</dbReference>
<feature type="region of interest" description="Disordered" evidence="2">
    <location>
        <begin position="1"/>
        <end position="28"/>
    </location>
</feature>
<protein>
    <recommendedName>
        <fullName evidence="6">DDHD domain-containing protein</fullName>
    </recommendedName>
</protein>
<dbReference type="InterPro" id="IPR004177">
    <property type="entry name" value="DDHD_dom"/>
</dbReference>
<dbReference type="SUPFAM" id="SSF117839">
    <property type="entry name" value="WWE domain"/>
    <property type="match status" value="1"/>
</dbReference>
<comment type="caution">
    <text evidence="5">The sequence shown here is derived from an EMBL/GenBank/DDBJ whole genome shotgun (WGS) entry which is preliminary data.</text>
</comment>
<dbReference type="InterPro" id="IPR057825">
    <property type="entry name" value="WWE_SEC23-DDH2"/>
</dbReference>
<comment type="similarity">
    <text evidence="1">Belongs to the PA-PLA1 family.</text>
</comment>
<dbReference type="GO" id="GO:0004620">
    <property type="term" value="F:phospholipase activity"/>
    <property type="evidence" value="ECO:0007669"/>
    <property type="project" value="TreeGrafter"/>
</dbReference>
<feature type="region of interest" description="Disordered" evidence="2">
    <location>
        <begin position="97"/>
        <end position="116"/>
    </location>
</feature>
<feature type="compositionally biased region" description="Pro residues" evidence="2">
    <location>
        <begin position="323"/>
        <end position="380"/>
    </location>
</feature>
<feature type="compositionally biased region" description="Polar residues" evidence="2">
    <location>
        <begin position="275"/>
        <end position="284"/>
    </location>
</feature>
<feature type="compositionally biased region" description="Low complexity" evidence="2">
    <location>
        <begin position="183"/>
        <end position="197"/>
    </location>
</feature>
<evidence type="ECO:0008006" key="6">
    <source>
        <dbReference type="Google" id="ProtNLM"/>
    </source>
</evidence>